<evidence type="ECO:0008006" key="5">
    <source>
        <dbReference type="Google" id="ProtNLM"/>
    </source>
</evidence>
<keyword evidence="2" id="KW-0732">Signal</keyword>
<evidence type="ECO:0000256" key="2">
    <source>
        <dbReference type="SAM" id="SignalP"/>
    </source>
</evidence>
<dbReference type="AlphaFoldDB" id="A0A6M5Z3Q7"/>
<gene>
    <name evidence="3" type="ORF">FTUN_7785</name>
</gene>
<feature type="region of interest" description="Disordered" evidence="1">
    <location>
        <begin position="25"/>
        <end position="81"/>
    </location>
</feature>
<feature type="signal peptide" evidence="2">
    <location>
        <begin position="1"/>
        <end position="25"/>
    </location>
</feature>
<dbReference type="InterPro" id="IPR007825">
    <property type="entry name" value="Major_OMP_Legionella"/>
</dbReference>
<evidence type="ECO:0000313" key="3">
    <source>
        <dbReference type="EMBL" id="QJX00161.1"/>
    </source>
</evidence>
<feature type="chain" id="PRO_5027061396" description="Transporter" evidence="2">
    <location>
        <begin position="26"/>
        <end position="389"/>
    </location>
</feature>
<feature type="compositionally biased region" description="Pro residues" evidence="1">
    <location>
        <begin position="31"/>
        <end position="41"/>
    </location>
</feature>
<keyword evidence="4" id="KW-1185">Reference proteome</keyword>
<organism evidence="3 4">
    <name type="scientific">Frigoriglobus tundricola</name>
    <dbReference type="NCBI Taxonomy" id="2774151"/>
    <lineage>
        <taxon>Bacteria</taxon>
        <taxon>Pseudomonadati</taxon>
        <taxon>Planctomycetota</taxon>
        <taxon>Planctomycetia</taxon>
        <taxon>Gemmatales</taxon>
        <taxon>Gemmataceae</taxon>
        <taxon>Frigoriglobus</taxon>
    </lineage>
</organism>
<name>A0A6M5Z3Q7_9BACT</name>
<evidence type="ECO:0000256" key="1">
    <source>
        <dbReference type="SAM" id="MobiDB-lite"/>
    </source>
</evidence>
<reference evidence="4" key="1">
    <citation type="submission" date="2020-05" db="EMBL/GenBank/DDBJ databases">
        <title>Frigoriglobus tundricola gen. nov., sp. nov., a psychrotolerant cellulolytic planctomycete of the family Gemmataceae with two divergent copies of 16S rRNA gene.</title>
        <authorList>
            <person name="Kulichevskaya I.S."/>
            <person name="Ivanova A.A."/>
            <person name="Naumoff D.G."/>
            <person name="Beletsky A.V."/>
            <person name="Rijpstra W.I.C."/>
            <person name="Sinninghe Damste J.S."/>
            <person name="Mardanov A.V."/>
            <person name="Ravin N.V."/>
            <person name="Dedysh S.N."/>
        </authorList>
    </citation>
    <scope>NUCLEOTIDE SEQUENCE [LARGE SCALE GENOMIC DNA]</scope>
    <source>
        <strain evidence="4">PL17</strain>
    </source>
</reference>
<proteinExistence type="predicted"/>
<dbReference type="KEGG" id="ftj:FTUN_7785"/>
<dbReference type="Proteomes" id="UP000503447">
    <property type="component" value="Chromosome"/>
</dbReference>
<protein>
    <recommendedName>
        <fullName evidence="5">Transporter</fullName>
    </recommendedName>
</protein>
<sequence length="389" mass="41536">MNRSVHKLVLMAAVVAAGSATHGSAQQAAAPPMPTMLPPIPGAADPTPTTPTPALGSPNPVPDFQTSWPRPPLEPPSLFRQAPVPTAYGCDPLPGRYFERDPLLDPPSFPQPGFVASAEVQALVPHIYHDVVNLAPVGSSASGTIAVPVSGYSWAVAPRVELGYQLGSGFGEFVVNYQFLETHGSRSTPFGPDGPAGVGSKLQFNLADFDYVSRQFTPWERWGLKWRIGFRTLQMFYNTTLTQPFDVASAGSGVFQQQGYNAYHGYGGHVGAEVDRDLGRLVPGLSFVGKLDVGSTAGFIKQTVTQTMVDGTFSSGAYRWDQAVPSIYTHLGLNYHVPGSRLDLYLGGTGAYFWQVGKNNNVALTAVGKGTAAGDLSLLGATFRLTWNY</sequence>
<dbReference type="Pfam" id="PF05150">
    <property type="entry name" value="Legionella_OMP"/>
    <property type="match status" value="1"/>
</dbReference>
<dbReference type="RefSeq" id="WP_171474977.1">
    <property type="nucleotide sequence ID" value="NZ_CP053452.2"/>
</dbReference>
<accession>A0A6M5Z3Q7</accession>
<dbReference type="EMBL" id="CP053452">
    <property type="protein sequence ID" value="QJX00161.1"/>
    <property type="molecule type" value="Genomic_DNA"/>
</dbReference>
<evidence type="ECO:0000313" key="4">
    <source>
        <dbReference type="Proteomes" id="UP000503447"/>
    </source>
</evidence>